<feature type="transmembrane region" description="Helical" evidence="1">
    <location>
        <begin position="246"/>
        <end position="266"/>
    </location>
</feature>
<feature type="transmembrane region" description="Helical" evidence="1">
    <location>
        <begin position="69"/>
        <end position="93"/>
    </location>
</feature>
<evidence type="ECO:0000256" key="1">
    <source>
        <dbReference type="SAM" id="Phobius"/>
    </source>
</evidence>
<accession>A0ABP7B4N9</accession>
<feature type="transmembrane region" description="Helical" evidence="1">
    <location>
        <begin position="272"/>
        <end position="294"/>
    </location>
</feature>
<organism evidence="3 4">
    <name type="scientific">Microbacterium marinilacus</name>
    <dbReference type="NCBI Taxonomy" id="415209"/>
    <lineage>
        <taxon>Bacteria</taxon>
        <taxon>Bacillati</taxon>
        <taxon>Actinomycetota</taxon>
        <taxon>Actinomycetes</taxon>
        <taxon>Micrococcales</taxon>
        <taxon>Microbacteriaceae</taxon>
        <taxon>Microbacterium</taxon>
    </lineage>
</organism>
<feature type="domain" description="CAAX prenyl protease 2/Lysostaphin resistance protein A-like" evidence="2">
    <location>
        <begin position="163"/>
        <end position="255"/>
    </location>
</feature>
<keyword evidence="4" id="KW-1185">Reference proteome</keyword>
<protein>
    <recommendedName>
        <fullName evidence="2">CAAX prenyl protease 2/Lysostaphin resistance protein A-like domain-containing protein</fullName>
    </recommendedName>
</protein>
<dbReference type="RefSeq" id="WP_221856664.1">
    <property type="nucleotide sequence ID" value="NZ_BAAAYV010000002.1"/>
</dbReference>
<evidence type="ECO:0000313" key="3">
    <source>
        <dbReference type="EMBL" id="GAA3647515.1"/>
    </source>
</evidence>
<dbReference type="Proteomes" id="UP001410795">
    <property type="component" value="Unassembled WGS sequence"/>
</dbReference>
<dbReference type="PANTHER" id="PTHR39430:SF1">
    <property type="entry name" value="PROTEASE"/>
    <property type="match status" value="1"/>
</dbReference>
<keyword evidence="1" id="KW-0812">Transmembrane</keyword>
<keyword evidence="1" id="KW-1133">Transmembrane helix</keyword>
<feature type="transmembrane region" description="Helical" evidence="1">
    <location>
        <begin position="114"/>
        <end position="135"/>
    </location>
</feature>
<feature type="transmembrane region" description="Helical" evidence="1">
    <location>
        <begin position="193"/>
        <end position="210"/>
    </location>
</feature>
<sequence length="305" mass="32115">MDISAPAVRGATMPDPGPEPRLGVGPLGISIRLVVAVVVLMAANLVAGSVPALAMLVPGAVEALSGSSPWGFALSFAMQALVLAIVLVAVRSWMRWVERTPLREAGWRWAPRSALWALLGVVVSAASVLGVTAVLPATGPVLDERSLTGDQATTSTTVVLLVVYYLGLAFLQQGIPEELLFRGWLLWRLRDRPVIAVTVTTLAFTVIHLVSQGGQQSPAEHLIYLALPFGFALLATGLLLWTTSLWAAVGVHGGFHVGNYLAAVYLPQVDAVTSWLVVGGAQAALGLLLVVTALRRGRRILDGSS</sequence>
<name>A0ABP7B4N9_9MICO</name>
<reference evidence="4" key="1">
    <citation type="journal article" date="2019" name="Int. J. Syst. Evol. Microbiol.">
        <title>The Global Catalogue of Microorganisms (GCM) 10K type strain sequencing project: providing services to taxonomists for standard genome sequencing and annotation.</title>
        <authorList>
            <consortium name="The Broad Institute Genomics Platform"/>
            <consortium name="The Broad Institute Genome Sequencing Center for Infectious Disease"/>
            <person name="Wu L."/>
            <person name="Ma J."/>
        </authorList>
    </citation>
    <scope>NUCLEOTIDE SEQUENCE [LARGE SCALE GENOMIC DNA]</scope>
    <source>
        <strain evidence="4">JCM 16546</strain>
    </source>
</reference>
<feature type="transmembrane region" description="Helical" evidence="1">
    <location>
        <begin position="155"/>
        <end position="172"/>
    </location>
</feature>
<feature type="transmembrane region" description="Helical" evidence="1">
    <location>
        <begin position="222"/>
        <end position="241"/>
    </location>
</feature>
<proteinExistence type="predicted"/>
<dbReference type="EMBL" id="BAAAYV010000002">
    <property type="protein sequence ID" value="GAA3647515.1"/>
    <property type="molecule type" value="Genomic_DNA"/>
</dbReference>
<feature type="transmembrane region" description="Helical" evidence="1">
    <location>
        <begin position="31"/>
        <end position="57"/>
    </location>
</feature>
<dbReference type="InterPro" id="IPR003675">
    <property type="entry name" value="Rce1/LyrA-like_dom"/>
</dbReference>
<comment type="caution">
    <text evidence="3">The sequence shown here is derived from an EMBL/GenBank/DDBJ whole genome shotgun (WGS) entry which is preliminary data.</text>
</comment>
<dbReference type="Pfam" id="PF02517">
    <property type="entry name" value="Rce1-like"/>
    <property type="match status" value="1"/>
</dbReference>
<gene>
    <name evidence="3" type="ORF">GCM10022202_03680</name>
</gene>
<dbReference type="PANTHER" id="PTHR39430">
    <property type="entry name" value="MEMBRANE-ASSOCIATED PROTEASE-RELATED"/>
    <property type="match status" value="1"/>
</dbReference>
<evidence type="ECO:0000259" key="2">
    <source>
        <dbReference type="Pfam" id="PF02517"/>
    </source>
</evidence>
<evidence type="ECO:0000313" key="4">
    <source>
        <dbReference type="Proteomes" id="UP001410795"/>
    </source>
</evidence>
<keyword evidence="1" id="KW-0472">Membrane</keyword>